<comment type="subunit">
    <text evidence="8">Interacts with SYS1.</text>
</comment>
<sequence>LPRICFKTGPGTRRAGRADGRGRERRTAGGRALQLHGESATSRAPSPHRRACALLLYPRPRRPSGQARGPRRLPAALLEAAAALQEERAGLERAVRGVEVEHAHARRAARRRLGAHHHGAVVLQRAPRAAVGRAHRAPAQRGAGLPAGLGPRRAGLGPGLALGLGLRPLRGLGGGLREGRALGLVLRRALAVQRGQQLALPDGRQAGLRERDQLAEVPLQPAQVGQLGGVQAGAQGPLHLPQLRAVGLQGGLQAVLVHPEGARPWGAARVVAGGARVLVGAVARGLAAGSPGSSGSGPDAGVGPGAGAAGREAGEPAGACAGGRGALRTPSGPPAEPGAARGPAAGSRRQAGSGAQLQAEEPPPAPSGLGVAAGRAPSAPRPRLRAPPGHREPAASPARAAWRPASALTADPRFLPSAAATGSAWRGGRRDGSAPFRTPGPATRRAQRGVSGSARVRGVRLGGPRAQVGGLGLRLPGGPEASARTGGRGSAVAAAGPRAPETGVRAGREAPHTMYTLLSGLYKYMFQKDEYCILILGLDNAGKTTFLEQSKTRFNKNYKGMSLSKITTTVGLNIGTVDVGKSRLLFWDLGGQEELQSLWDKYYAECHGVIYVIDSTDEERLSESKQAFEKMVTSEALDGVPILVLANKQDIETCLSIPDIKTAFSDCTSKIGRRDCLTQACSALTGKGVREGIEWMVKCVVRNVHRPPRQRDIT</sequence>
<dbReference type="PANTHER" id="PTHR45909">
    <property type="entry name" value="ADP-RIBOSYLATION FACTOR-RELATED PROTEIN 1"/>
    <property type="match status" value="1"/>
</dbReference>
<dbReference type="CDD" id="cd04160">
    <property type="entry name" value="Arfrp1"/>
    <property type="match status" value="1"/>
</dbReference>
<dbReference type="PANTHER" id="PTHR45909:SF1">
    <property type="entry name" value="ADP-RIBOSYLATION FACTOR-RELATED PROTEIN 1"/>
    <property type="match status" value="1"/>
</dbReference>
<keyword evidence="11" id="KW-0479">Metal-binding</keyword>
<keyword evidence="4" id="KW-0007">Acetylation</keyword>
<feature type="region of interest" description="Disordered" evidence="12">
    <location>
        <begin position="288"/>
        <end position="505"/>
    </location>
</feature>
<reference evidence="13" key="2">
    <citation type="submission" date="2025-08" db="UniProtKB">
        <authorList>
            <consortium name="Ensembl"/>
        </authorList>
    </citation>
    <scope>IDENTIFICATION</scope>
    <source>
        <strain evidence="13">Thoroughbred</strain>
    </source>
</reference>
<keyword evidence="6 10" id="KW-0342">GTP-binding</keyword>
<feature type="compositionally biased region" description="Low complexity" evidence="12">
    <location>
        <begin position="394"/>
        <end position="407"/>
    </location>
</feature>
<feature type="compositionally biased region" description="Basic and acidic residues" evidence="12">
    <location>
        <begin position="16"/>
        <end position="27"/>
    </location>
</feature>
<keyword evidence="14" id="KW-1185">Reference proteome</keyword>
<dbReference type="GeneTree" id="ENSGT00940000156407"/>
<dbReference type="GO" id="GO:0005794">
    <property type="term" value="C:Golgi apparatus"/>
    <property type="evidence" value="ECO:0000318"/>
    <property type="project" value="GO_Central"/>
</dbReference>
<feature type="compositionally biased region" description="Low complexity" evidence="12">
    <location>
        <begin position="309"/>
        <end position="319"/>
    </location>
</feature>
<reference evidence="13" key="3">
    <citation type="submission" date="2025-09" db="UniProtKB">
        <authorList>
            <consortium name="Ensembl"/>
        </authorList>
    </citation>
    <scope>IDENTIFICATION</scope>
    <source>
        <strain evidence="13">Thoroughbred</strain>
    </source>
</reference>
<name>A0A9L0TJD8_HORSE</name>
<evidence type="ECO:0000256" key="11">
    <source>
        <dbReference type="PIRSR" id="PIRSR606689-2"/>
    </source>
</evidence>
<dbReference type="GO" id="GO:0006886">
    <property type="term" value="P:intracellular protein transport"/>
    <property type="evidence" value="ECO:0000318"/>
    <property type="project" value="GO_Central"/>
</dbReference>
<feature type="binding site" evidence="10">
    <location>
        <begin position="647"/>
        <end position="650"/>
    </location>
    <ligand>
        <name>GTP</name>
        <dbReference type="ChEBI" id="CHEBI:37565"/>
    </ligand>
</feature>
<evidence type="ECO:0000313" key="14">
    <source>
        <dbReference type="Proteomes" id="UP000002281"/>
    </source>
</evidence>
<comment type="function">
    <text evidence="7">Trans-Golgi-associated GTPase that regulates protein sorting. Controls the targeting of ARL1 and its effector to the trans-Golgi. Required for the lipidation of chylomicrons in the intestine and required for VLDL lipidation in the liver.</text>
</comment>
<dbReference type="SMART" id="SM00178">
    <property type="entry name" value="SAR"/>
    <property type="match status" value="1"/>
</dbReference>
<comment type="similarity">
    <text evidence="2">Belongs to the small GTPase superfamily. Arf family.</text>
</comment>
<protein>
    <recommendedName>
        <fullName evidence="9">ADP-ribosylation factor-related protein 1</fullName>
    </recommendedName>
</protein>
<evidence type="ECO:0000256" key="6">
    <source>
        <dbReference type="ARBA" id="ARBA00023134"/>
    </source>
</evidence>
<comment type="subcellular location">
    <subcellularLocation>
        <location evidence="1">Golgi apparatus</location>
        <location evidence="1">trans-Golgi network</location>
    </subcellularLocation>
</comment>
<dbReference type="AlphaFoldDB" id="A0A9L0TJD8"/>
<keyword evidence="5" id="KW-0333">Golgi apparatus</keyword>
<feature type="binding site" evidence="11">
    <location>
        <position position="569"/>
    </location>
    <ligand>
        <name>Mg(2+)</name>
        <dbReference type="ChEBI" id="CHEBI:18420"/>
    </ligand>
</feature>
<dbReference type="InterPro" id="IPR006689">
    <property type="entry name" value="Small_GTPase_ARF/SAR"/>
</dbReference>
<dbReference type="NCBIfam" id="TIGR00231">
    <property type="entry name" value="small_GTP"/>
    <property type="match status" value="1"/>
</dbReference>
<dbReference type="SMART" id="SM00177">
    <property type="entry name" value="ARF"/>
    <property type="match status" value="1"/>
</dbReference>
<dbReference type="InterPro" id="IPR005225">
    <property type="entry name" value="Small_GTP-bd"/>
</dbReference>
<evidence type="ECO:0000256" key="10">
    <source>
        <dbReference type="PIRSR" id="PIRSR606689-1"/>
    </source>
</evidence>
<dbReference type="GO" id="GO:0005525">
    <property type="term" value="F:GTP binding"/>
    <property type="evidence" value="ECO:0000318"/>
    <property type="project" value="GO_Central"/>
</dbReference>
<dbReference type="PRINTS" id="PR00449">
    <property type="entry name" value="RASTRNSFRMNG"/>
</dbReference>
<evidence type="ECO:0000313" key="13">
    <source>
        <dbReference type="Ensembl" id="ENSECAP00000088379.1"/>
    </source>
</evidence>
<evidence type="ECO:0000256" key="2">
    <source>
        <dbReference type="ARBA" id="ARBA00010290"/>
    </source>
</evidence>
<evidence type="ECO:0000256" key="1">
    <source>
        <dbReference type="ARBA" id="ARBA00004601"/>
    </source>
</evidence>
<keyword evidence="3 10" id="KW-0547">Nucleotide-binding</keyword>
<accession>A0A9L0TJD8</accession>
<feature type="compositionally biased region" description="Low complexity" evidence="12">
    <location>
        <begin position="337"/>
        <end position="355"/>
    </location>
</feature>
<dbReference type="GO" id="GO:0003924">
    <property type="term" value="F:GTPase activity"/>
    <property type="evidence" value="ECO:0000318"/>
    <property type="project" value="GO_Central"/>
</dbReference>
<feature type="region of interest" description="Disordered" evidence="12">
    <location>
        <begin position="1"/>
        <end position="47"/>
    </location>
</feature>
<dbReference type="Ensembl" id="ENSECAT00000093088.1">
    <property type="protein sequence ID" value="ENSECAP00000088379.1"/>
    <property type="gene ID" value="ENSECAG00000019636.4"/>
</dbReference>
<dbReference type="InterPro" id="IPR027417">
    <property type="entry name" value="P-loop_NTPase"/>
</dbReference>
<dbReference type="GO" id="GO:0034067">
    <property type="term" value="P:protein localization to Golgi apparatus"/>
    <property type="evidence" value="ECO:0000318"/>
    <property type="project" value="GO_Central"/>
</dbReference>
<evidence type="ECO:0000256" key="7">
    <source>
        <dbReference type="ARBA" id="ARBA00037377"/>
    </source>
</evidence>
<evidence type="ECO:0000256" key="9">
    <source>
        <dbReference type="ARBA" id="ARBA00039478"/>
    </source>
</evidence>
<dbReference type="GO" id="GO:0043001">
    <property type="term" value="P:Golgi to plasma membrane protein transport"/>
    <property type="evidence" value="ECO:0000318"/>
    <property type="project" value="GO_Central"/>
</dbReference>
<dbReference type="PROSITE" id="PS51417">
    <property type="entry name" value="ARF"/>
    <property type="match status" value="1"/>
</dbReference>
<dbReference type="FunFam" id="3.40.50.300:FF:000509">
    <property type="entry name" value="ADP-ribosylation factor-related protein 1"/>
    <property type="match status" value="1"/>
</dbReference>
<keyword evidence="11" id="KW-0460">Magnesium</keyword>
<dbReference type="Proteomes" id="UP000002281">
    <property type="component" value="Chromosome 22"/>
</dbReference>
<evidence type="ECO:0000256" key="4">
    <source>
        <dbReference type="ARBA" id="ARBA00022990"/>
    </source>
</evidence>
<organism evidence="13 14">
    <name type="scientific">Equus caballus</name>
    <name type="common">Horse</name>
    <dbReference type="NCBI Taxonomy" id="9796"/>
    <lineage>
        <taxon>Eukaryota</taxon>
        <taxon>Metazoa</taxon>
        <taxon>Chordata</taxon>
        <taxon>Craniata</taxon>
        <taxon>Vertebrata</taxon>
        <taxon>Euteleostomi</taxon>
        <taxon>Mammalia</taxon>
        <taxon>Eutheria</taxon>
        <taxon>Laurasiatheria</taxon>
        <taxon>Perissodactyla</taxon>
        <taxon>Equidae</taxon>
        <taxon>Equus</taxon>
    </lineage>
</organism>
<feature type="binding site" evidence="11">
    <location>
        <position position="544"/>
    </location>
    <ligand>
        <name>Mg(2+)</name>
        <dbReference type="ChEBI" id="CHEBI:18420"/>
    </ligand>
</feature>
<dbReference type="SUPFAM" id="SSF52540">
    <property type="entry name" value="P-loop containing nucleoside triphosphate hydrolases"/>
    <property type="match status" value="1"/>
</dbReference>
<evidence type="ECO:0000256" key="12">
    <source>
        <dbReference type="SAM" id="MobiDB-lite"/>
    </source>
</evidence>
<dbReference type="Gene3D" id="3.40.50.300">
    <property type="entry name" value="P-loop containing nucleotide triphosphate hydrolases"/>
    <property type="match status" value="1"/>
</dbReference>
<reference evidence="13 14" key="1">
    <citation type="journal article" date="2009" name="Science">
        <title>Genome sequence, comparative analysis, and population genetics of the domestic horse.</title>
        <authorList>
            <consortium name="Broad Institute Genome Sequencing Platform"/>
            <consortium name="Broad Institute Whole Genome Assembly Team"/>
            <person name="Wade C.M."/>
            <person name="Giulotto E."/>
            <person name="Sigurdsson S."/>
            <person name="Zoli M."/>
            <person name="Gnerre S."/>
            <person name="Imsland F."/>
            <person name="Lear T.L."/>
            <person name="Adelson D.L."/>
            <person name="Bailey E."/>
            <person name="Bellone R.R."/>
            <person name="Bloecker H."/>
            <person name="Distl O."/>
            <person name="Edgar R.C."/>
            <person name="Garber M."/>
            <person name="Leeb T."/>
            <person name="Mauceli E."/>
            <person name="MacLeod J.N."/>
            <person name="Penedo M.C.T."/>
            <person name="Raison J.M."/>
            <person name="Sharpe T."/>
            <person name="Vogel J."/>
            <person name="Andersson L."/>
            <person name="Antczak D.F."/>
            <person name="Biagi T."/>
            <person name="Binns M.M."/>
            <person name="Chowdhary B.P."/>
            <person name="Coleman S.J."/>
            <person name="Della Valle G."/>
            <person name="Fryc S."/>
            <person name="Guerin G."/>
            <person name="Hasegawa T."/>
            <person name="Hill E.W."/>
            <person name="Jurka J."/>
            <person name="Kiialainen A."/>
            <person name="Lindgren G."/>
            <person name="Liu J."/>
            <person name="Magnani E."/>
            <person name="Mickelson J.R."/>
            <person name="Murray J."/>
            <person name="Nergadze S.G."/>
            <person name="Onofrio R."/>
            <person name="Pedroni S."/>
            <person name="Piras M.F."/>
            <person name="Raudsepp T."/>
            <person name="Rocchi M."/>
            <person name="Roeed K.H."/>
            <person name="Ryder O.A."/>
            <person name="Searle S."/>
            <person name="Skow L."/>
            <person name="Swinburne J.E."/>
            <person name="Syvaenen A.C."/>
            <person name="Tozaki T."/>
            <person name="Valberg S.J."/>
            <person name="Vaudin M."/>
            <person name="White J.R."/>
            <person name="Zody M.C."/>
            <person name="Lander E.S."/>
            <person name="Lindblad-Toh K."/>
        </authorList>
    </citation>
    <scope>NUCLEOTIDE SEQUENCE [LARGE SCALE GENOMIC DNA]</scope>
    <source>
        <strain evidence="13 14">Thoroughbred</strain>
    </source>
</reference>
<proteinExistence type="inferred from homology"/>
<dbReference type="InterPro" id="IPR024156">
    <property type="entry name" value="Small_GTPase_ARF"/>
</dbReference>
<feature type="binding site" evidence="10">
    <location>
        <begin position="537"/>
        <end position="544"/>
    </location>
    <ligand>
        <name>GTP</name>
        <dbReference type="ChEBI" id="CHEBI:37565"/>
    </ligand>
</feature>
<dbReference type="SMART" id="SM00175">
    <property type="entry name" value="RAB"/>
    <property type="match status" value="1"/>
</dbReference>
<dbReference type="Pfam" id="PF00025">
    <property type="entry name" value="Arf"/>
    <property type="match status" value="1"/>
</dbReference>
<dbReference type="GO" id="GO:0046872">
    <property type="term" value="F:metal ion binding"/>
    <property type="evidence" value="ECO:0007669"/>
    <property type="project" value="UniProtKB-KW"/>
</dbReference>
<evidence type="ECO:0000256" key="8">
    <source>
        <dbReference type="ARBA" id="ARBA00038765"/>
    </source>
</evidence>
<feature type="compositionally biased region" description="Gly residues" evidence="12">
    <location>
        <begin position="292"/>
        <end position="308"/>
    </location>
</feature>
<evidence type="ECO:0000256" key="3">
    <source>
        <dbReference type="ARBA" id="ARBA00022741"/>
    </source>
</evidence>
<dbReference type="GO" id="GO:0016020">
    <property type="term" value="C:membrane"/>
    <property type="evidence" value="ECO:0007669"/>
    <property type="project" value="UniProtKB-ARBA"/>
</dbReference>
<feature type="binding site" evidence="10">
    <location>
        <position position="591"/>
    </location>
    <ligand>
        <name>GTP</name>
        <dbReference type="ChEBI" id="CHEBI:37565"/>
    </ligand>
</feature>
<evidence type="ECO:0000256" key="5">
    <source>
        <dbReference type="ARBA" id="ARBA00023034"/>
    </source>
</evidence>